<dbReference type="NCBIfam" id="TIGR04183">
    <property type="entry name" value="Por_Secre_tail"/>
    <property type="match status" value="1"/>
</dbReference>
<evidence type="ECO:0000259" key="3">
    <source>
        <dbReference type="PROSITE" id="PS50853"/>
    </source>
</evidence>
<accession>A0ABT3EIA4</accession>
<name>A0ABT3EIA4_9FLAO</name>
<dbReference type="Pfam" id="PF18962">
    <property type="entry name" value="Por_Secre_tail"/>
    <property type="match status" value="1"/>
</dbReference>
<dbReference type="PROSITE" id="PS50853">
    <property type="entry name" value="FN3"/>
    <property type="match status" value="1"/>
</dbReference>
<feature type="domain" description="Fibronectin type-III" evidence="3">
    <location>
        <begin position="412"/>
        <end position="525"/>
    </location>
</feature>
<evidence type="ECO:0000256" key="1">
    <source>
        <dbReference type="ARBA" id="ARBA00022729"/>
    </source>
</evidence>
<dbReference type="EMBL" id="JAPCIO010000005">
    <property type="protein sequence ID" value="MCW1148287.1"/>
    <property type="molecule type" value="Genomic_DNA"/>
</dbReference>
<feature type="signal peptide" evidence="2">
    <location>
        <begin position="1"/>
        <end position="19"/>
    </location>
</feature>
<dbReference type="InterPro" id="IPR013783">
    <property type="entry name" value="Ig-like_fold"/>
</dbReference>
<dbReference type="InterPro" id="IPR003961">
    <property type="entry name" value="FN3_dom"/>
</dbReference>
<evidence type="ECO:0000313" key="4">
    <source>
        <dbReference type="EMBL" id="MCW1148287.1"/>
    </source>
</evidence>
<dbReference type="SUPFAM" id="SSF49265">
    <property type="entry name" value="Fibronectin type III"/>
    <property type="match status" value="1"/>
</dbReference>
<comment type="caution">
    <text evidence="4">The sequence shown here is derived from an EMBL/GenBank/DDBJ whole genome shotgun (WGS) entry which is preliminary data.</text>
</comment>
<evidence type="ECO:0000256" key="2">
    <source>
        <dbReference type="SAM" id="SignalP"/>
    </source>
</evidence>
<dbReference type="InterPro" id="IPR056600">
    <property type="entry name" value="GBD_T9SS_assoc"/>
</dbReference>
<feature type="chain" id="PRO_5045249224" evidence="2">
    <location>
        <begin position="20"/>
        <end position="886"/>
    </location>
</feature>
<dbReference type="Pfam" id="PF23759">
    <property type="entry name" value="GBD_T9SS_assoc"/>
    <property type="match status" value="1"/>
</dbReference>
<sequence>MKKITLLLFAFFTCWQINAQVSSYAFSQSNGTYMALSAPTILATQTATSGTSAAALDDVNYTLALPFDFNFAGVNYVTGTNIYVNTNGFVSFGATAPTAGTYGPIGSTNVYDGALSAFGLDANGGYAALGSNTTGSPVITITSGTTSEFTVGALISGTGVPAGATVVSFDATQVTISANCTSTGTGRTFHVATGQISYGIEGVSPNRKLIIQYTNLRPYNVTQRNLDFQIVLNETSNVIDFIYGSSISGTTSSAPQVGLRGSVNTSYLNRTSATSWSSTTAGTSNTQTVTFLNTVLPTSGLTFTWTPPVPCSGVPTAGSVTPAIQNICSGTVPATIVATGFTSGVTGLSFQWEESNDDGVTDVWQNAVGGTGATTSSYIPPAFSGTTIYYRLKVTCTNSGSSSETASVSINPPATPSNQVTLLTAGTVTLTTIPLSWTNGNGNRRVVYFSNSPVFVDPVNGNGPALTANTVYAGSGQQIVFDGTGTTVTVTGLTQGTTYYAKVYEYTRCGAGPYDYYYNVTTGTNIITVATQSAPANDNFANAAVISCGNTYTGSTVYASLDEDSAPDGFGADMDAPNVWFSFTGSGTAQTVTLDLCASSYDSSVLIYTGTSGALTLIGGNDDDASCTNGTRSKASFNSDGTTTYYIAIEGWNSGSTGAYSMTVSCVAVNPPAVTNQDCGTSLAVNVDGVNVGSDNSYGTVNATQPSCDSFGSIQDVWFSFQAPTSGLVDCAVTVGSMTSGNFTVYSGTCATLTETTLACNSNFTGTITENLTGLVAGNTYYVQVWSNASEQGTFIINLSDPSLSSSSFDNNAFTAYPNPVKDILNLSYTSEISNVQVVNMLGQVVLDRKMNATEGQINMSGLNSGAYIVNVTVGNTTKSIKVIKQ</sequence>
<dbReference type="Proteomes" id="UP001165677">
    <property type="component" value="Unassembled WGS sequence"/>
</dbReference>
<evidence type="ECO:0000313" key="5">
    <source>
        <dbReference type="Proteomes" id="UP001165677"/>
    </source>
</evidence>
<proteinExistence type="predicted"/>
<gene>
    <name evidence="4" type="ORF">OJ995_08650</name>
</gene>
<organism evidence="4 5">
    <name type="scientific">Flavobacterium lacisediminis</name>
    <dbReference type="NCBI Taxonomy" id="2989705"/>
    <lineage>
        <taxon>Bacteria</taxon>
        <taxon>Pseudomonadati</taxon>
        <taxon>Bacteroidota</taxon>
        <taxon>Flavobacteriia</taxon>
        <taxon>Flavobacteriales</taxon>
        <taxon>Flavobacteriaceae</taxon>
        <taxon>Flavobacterium</taxon>
    </lineage>
</organism>
<reference evidence="4" key="1">
    <citation type="submission" date="2022-10" db="EMBL/GenBank/DDBJ databases">
        <title>Flavobacterium sp. nov., a bacterium isolated from lake sediment.</title>
        <authorList>
            <person name="Qu J.-H."/>
        </authorList>
    </citation>
    <scope>NUCLEOTIDE SEQUENCE</scope>
    <source>
        <strain evidence="4">TH16-21</strain>
    </source>
</reference>
<dbReference type="InterPro" id="IPR036116">
    <property type="entry name" value="FN3_sf"/>
</dbReference>
<dbReference type="InterPro" id="IPR026444">
    <property type="entry name" value="Secre_tail"/>
</dbReference>
<dbReference type="SMART" id="SM00060">
    <property type="entry name" value="FN3"/>
    <property type="match status" value="1"/>
</dbReference>
<dbReference type="Gene3D" id="2.60.40.10">
    <property type="entry name" value="Immunoglobulins"/>
    <property type="match status" value="1"/>
</dbReference>
<dbReference type="RefSeq" id="WP_264369052.1">
    <property type="nucleotide sequence ID" value="NZ_JAPCIO010000005.1"/>
</dbReference>
<dbReference type="Gene3D" id="2.60.120.380">
    <property type="match status" value="1"/>
</dbReference>
<keyword evidence="5" id="KW-1185">Reference proteome</keyword>
<keyword evidence="1 2" id="KW-0732">Signal</keyword>
<protein>
    <submittedName>
        <fullName evidence="4">T9SS type A sorting domain-containing protein</fullName>
    </submittedName>
</protein>